<gene>
    <name evidence="1" type="ORF">PF011_g23460</name>
</gene>
<name>A0A6A3I4T4_9STRA</name>
<reference evidence="1 2" key="1">
    <citation type="submission" date="2018-09" db="EMBL/GenBank/DDBJ databases">
        <title>Genomic investigation of the strawberry pathogen Phytophthora fragariae indicates pathogenicity is determined by transcriptional variation in three key races.</title>
        <authorList>
            <person name="Adams T.M."/>
            <person name="Armitage A.D."/>
            <person name="Sobczyk M.K."/>
            <person name="Bates H.J."/>
            <person name="Dunwell J.M."/>
            <person name="Nellist C.F."/>
            <person name="Harrison R.J."/>
        </authorList>
    </citation>
    <scope>NUCLEOTIDE SEQUENCE [LARGE SCALE GENOMIC DNA]</scope>
    <source>
        <strain evidence="1 2">SCRP245</strain>
    </source>
</reference>
<organism evidence="1 2">
    <name type="scientific">Phytophthora fragariae</name>
    <dbReference type="NCBI Taxonomy" id="53985"/>
    <lineage>
        <taxon>Eukaryota</taxon>
        <taxon>Sar</taxon>
        <taxon>Stramenopiles</taxon>
        <taxon>Oomycota</taxon>
        <taxon>Peronosporomycetes</taxon>
        <taxon>Peronosporales</taxon>
        <taxon>Peronosporaceae</taxon>
        <taxon>Phytophthora</taxon>
    </lineage>
</organism>
<dbReference type="Proteomes" id="UP000460718">
    <property type="component" value="Unassembled WGS sequence"/>
</dbReference>
<protein>
    <submittedName>
        <fullName evidence="1">Uncharacterized protein</fullName>
    </submittedName>
</protein>
<evidence type="ECO:0000313" key="2">
    <source>
        <dbReference type="Proteomes" id="UP000460718"/>
    </source>
</evidence>
<evidence type="ECO:0000313" key="1">
    <source>
        <dbReference type="EMBL" id="KAE8977919.1"/>
    </source>
</evidence>
<sequence length="152" mass="17216">MQMARDHYRITRELSSTLFGRIVVCEIPRETVKSTPAASSVVMKQVSLERMANIVRDLPSDGHIPDNPLVEKEMGDLFRAAGGHPNLVQYKDSFLEQQTLHLYPTNKAAVLEAPTKKAVQRTGLEFVLCAEGIRFTDLAFARERTLKFRRMV</sequence>
<comment type="caution">
    <text evidence="1">The sequence shown here is derived from an EMBL/GenBank/DDBJ whole genome shotgun (WGS) entry which is preliminary data.</text>
</comment>
<accession>A0A6A3I4T4</accession>
<dbReference type="AlphaFoldDB" id="A0A6A3I4T4"/>
<dbReference type="EMBL" id="QXFW01002506">
    <property type="protein sequence ID" value="KAE8977919.1"/>
    <property type="molecule type" value="Genomic_DNA"/>
</dbReference>
<proteinExistence type="predicted"/>